<feature type="transmembrane region" description="Helical" evidence="2">
    <location>
        <begin position="539"/>
        <end position="562"/>
    </location>
</feature>
<dbReference type="OrthoDB" id="5376804at2759"/>
<protein>
    <submittedName>
        <fullName evidence="3">Uncharacterized protein</fullName>
    </submittedName>
</protein>
<proteinExistence type="predicted"/>
<feature type="compositionally biased region" description="Basic and acidic residues" evidence="1">
    <location>
        <begin position="25"/>
        <end position="35"/>
    </location>
</feature>
<feature type="region of interest" description="Disordered" evidence="1">
    <location>
        <begin position="1"/>
        <end position="50"/>
    </location>
</feature>
<feature type="transmembrane region" description="Helical" evidence="2">
    <location>
        <begin position="151"/>
        <end position="179"/>
    </location>
</feature>
<evidence type="ECO:0000256" key="2">
    <source>
        <dbReference type="SAM" id="Phobius"/>
    </source>
</evidence>
<dbReference type="InterPro" id="IPR021514">
    <property type="entry name" value="DUF3176"/>
</dbReference>
<accession>A0A5N6YWX5</accession>
<keyword evidence="2" id="KW-0812">Transmembrane</keyword>
<feature type="compositionally biased region" description="Polar residues" evidence="1">
    <location>
        <begin position="36"/>
        <end position="50"/>
    </location>
</feature>
<keyword evidence="4" id="KW-1185">Reference proteome</keyword>
<feature type="compositionally biased region" description="Basic and acidic residues" evidence="1">
    <location>
        <begin position="1"/>
        <end position="14"/>
    </location>
</feature>
<sequence>MERTGRPPHRDGDAGRNQSLANSEENERQDPEHELSPSSSTSTRTVQQKPPSRWQALSLDTWFWEVFSVVFSVLCFITIFVILLVYNQRPSPMLPHGLTLNTIVSVLATGTKSSMIFVTSAAIGQLKWIWFRKQNRLDQMQSFDNASRGPLGSITILFQHKACSLVSLGALITILALAFDPFMQQLLSYRIREITSPHDSATVKRNLHYRLALPDLNVTKALNAGIWTDNFHITPTCPSGNCTWPTFPSVEFCSKCEDITSTTQLVGCRDGIYPPNMTATAATNCIIFPKDGYNLSIPIIAQGLSQGQFLVNVPKDTIWMIDHLSRVDPNRTTHNGVEYPVFTLAQANFASTTPENLQSHLKDGLQLSKVTACSILFCVKEYNISVSAGTPSINVVSEDYGKMVPYQIGDVLHWAWGYGDRSPIQYTLPPSSNSDLPVQDALPWTNLQTSILTGNTFQTWEYTQKNGDQVNGLPWRLVNGQFSQTEHDSTENFPAILNFTLQTVVHNVAASLSEYGRGKSSSTVSGNVSVSQVYVSVTWPWLALPVIVLVLTIIFLIVTVLVNRGQDQGLWKTSILPVLYHGLDDDLLSDGDEYTTVSRMDDAARSSTVKLQASDSKRRRMLS</sequence>
<evidence type="ECO:0000313" key="3">
    <source>
        <dbReference type="EMBL" id="KAE8349942.1"/>
    </source>
</evidence>
<name>A0A5N6YWX5_9EURO</name>
<evidence type="ECO:0000313" key="4">
    <source>
        <dbReference type="Proteomes" id="UP000327118"/>
    </source>
</evidence>
<dbReference type="PANTHER" id="PTHR35394">
    <property type="entry name" value="DUF3176 DOMAIN-CONTAINING PROTEIN"/>
    <property type="match status" value="1"/>
</dbReference>
<keyword evidence="2" id="KW-0472">Membrane</keyword>
<dbReference type="Proteomes" id="UP000327118">
    <property type="component" value="Unassembled WGS sequence"/>
</dbReference>
<dbReference type="EMBL" id="ML739260">
    <property type="protein sequence ID" value="KAE8349942.1"/>
    <property type="molecule type" value="Genomic_DNA"/>
</dbReference>
<evidence type="ECO:0000256" key="1">
    <source>
        <dbReference type="SAM" id="MobiDB-lite"/>
    </source>
</evidence>
<feature type="transmembrane region" description="Helical" evidence="2">
    <location>
        <begin position="106"/>
        <end position="130"/>
    </location>
</feature>
<keyword evidence="2" id="KW-1133">Transmembrane helix</keyword>
<reference evidence="4" key="1">
    <citation type="submission" date="2019-04" db="EMBL/GenBank/DDBJ databases">
        <title>Friends and foes A comparative genomics studyof 23 Aspergillus species from section Flavi.</title>
        <authorList>
            <consortium name="DOE Joint Genome Institute"/>
            <person name="Kjaerbolling I."/>
            <person name="Vesth T."/>
            <person name="Frisvad J.C."/>
            <person name="Nybo J.L."/>
            <person name="Theobald S."/>
            <person name="Kildgaard S."/>
            <person name="Isbrandt T."/>
            <person name="Kuo A."/>
            <person name="Sato A."/>
            <person name="Lyhne E.K."/>
            <person name="Kogle M.E."/>
            <person name="Wiebenga A."/>
            <person name="Kun R.S."/>
            <person name="Lubbers R.J."/>
            <person name="Makela M.R."/>
            <person name="Barry K."/>
            <person name="Chovatia M."/>
            <person name="Clum A."/>
            <person name="Daum C."/>
            <person name="Haridas S."/>
            <person name="He G."/>
            <person name="LaButti K."/>
            <person name="Lipzen A."/>
            <person name="Mondo S."/>
            <person name="Riley R."/>
            <person name="Salamov A."/>
            <person name="Simmons B.A."/>
            <person name="Magnuson J.K."/>
            <person name="Henrissat B."/>
            <person name="Mortensen U.H."/>
            <person name="Larsen T.O."/>
            <person name="Devries R.P."/>
            <person name="Grigoriev I.V."/>
            <person name="Machida M."/>
            <person name="Baker S.E."/>
            <person name="Andersen M.R."/>
        </authorList>
    </citation>
    <scope>NUCLEOTIDE SEQUENCE [LARGE SCALE GENOMIC DNA]</scope>
    <source>
        <strain evidence="4">CBS 553.77</strain>
    </source>
</reference>
<dbReference type="PANTHER" id="PTHR35394:SF5">
    <property type="entry name" value="DUF3176 DOMAIN-CONTAINING PROTEIN"/>
    <property type="match status" value="1"/>
</dbReference>
<gene>
    <name evidence="3" type="ORF">BDV28DRAFT_151407</name>
</gene>
<organism evidence="3 4">
    <name type="scientific">Aspergillus coremiiformis</name>
    <dbReference type="NCBI Taxonomy" id="138285"/>
    <lineage>
        <taxon>Eukaryota</taxon>
        <taxon>Fungi</taxon>
        <taxon>Dikarya</taxon>
        <taxon>Ascomycota</taxon>
        <taxon>Pezizomycotina</taxon>
        <taxon>Eurotiomycetes</taxon>
        <taxon>Eurotiomycetidae</taxon>
        <taxon>Eurotiales</taxon>
        <taxon>Aspergillaceae</taxon>
        <taxon>Aspergillus</taxon>
        <taxon>Aspergillus subgen. Circumdati</taxon>
    </lineage>
</organism>
<dbReference type="Pfam" id="PF11374">
    <property type="entry name" value="DUF3176"/>
    <property type="match status" value="1"/>
</dbReference>
<feature type="transmembrane region" description="Helical" evidence="2">
    <location>
        <begin position="62"/>
        <end position="86"/>
    </location>
</feature>
<dbReference type="AlphaFoldDB" id="A0A5N6YWX5"/>